<dbReference type="RefSeq" id="WP_002478062.1">
    <property type="nucleotide sequence ID" value="NZ_CP014023.2"/>
</dbReference>
<organism evidence="1 2">
    <name type="scientific">Staphylococcus lugdunensis</name>
    <dbReference type="NCBI Taxonomy" id="28035"/>
    <lineage>
        <taxon>Bacteria</taxon>
        <taxon>Bacillati</taxon>
        <taxon>Bacillota</taxon>
        <taxon>Bacilli</taxon>
        <taxon>Bacillales</taxon>
        <taxon>Staphylococcaceae</taxon>
        <taxon>Staphylococcus</taxon>
    </lineage>
</organism>
<name>A0ABX6BV72_STALU</name>
<gene>
    <name evidence="1" type="ORF">FO454_07440</name>
</gene>
<reference evidence="1 2" key="1">
    <citation type="submission" date="2019-07" db="EMBL/GenBank/DDBJ databases">
        <title>Comparative genome analysis of staphylococcus lugdunensis shows clonal complex-dependent diversity of the putative virulence factor, ess/type vii locus.</title>
        <authorList>
            <person name="Lebeurre J."/>
            <person name="Dahyot S."/>
            <person name="Diene S."/>
            <person name="Paulay A."/>
            <person name="Aubourg M."/>
            <person name="Argemi X."/>
            <person name="Giard J.-C."/>
            <person name="Tournier I."/>
            <person name="Francois P."/>
            <person name="Pestel-Caron M."/>
        </authorList>
    </citation>
    <scope>NUCLEOTIDE SEQUENCE [LARGE SCALE GENOMIC DNA]</scope>
    <source>
        <strain evidence="1 2">SL13</strain>
    </source>
</reference>
<accession>A0ABX6BV72</accession>
<dbReference type="Proteomes" id="UP000325462">
    <property type="component" value="Chromosome"/>
</dbReference>
<keyword evidence="2" id="KW-1185">Reference proteome</keyword>
<evidence type="ECO:0000313" key="2">
    <source>
        <dbReference type="Proteomes" id="UP000325462"/>
    </source>
</evidence>
<proteinExistence type="predicted"/>
<protein>
    <submittedName>
        <fullName evidence="1">Uncharacterized protein</fullName>
    </submittedName>
</protein>
<sequence>MSDVIPFPRSQLKLTNEIIDAHKNKNHTLVYDLFETYEAHFELDETLSLIKCETLLQLNAFLELREETIILLKKGLQKYDELMIYYIQSLNGLGQYFEAVEVIDQIIDEVKLHETRMALHPMREFAKAQLLEDKQRVTDMLGRFESLSRREQSQLILQLIDNGHYEFKDSIANIIHYYQIPPHVLSVMIEYLRFAQYSKEISIRKYSQTFTVQPNLLLGFEHTSMKTQVIPEVMKKLEDNEFNLLNEARHIMNNHTILLYPLDIYDLYNKQQWIDGYVTYFKSMFDLSHNEDNMSILCFIQQLDKDV</sequence>
<dbReference type="EMBL" id="CP041722">
    <property type="protein sequence ID" value="QEX38719.1"/>
    <property type="molecule type" value="Genomic_DNA"/>
</dbReference>
<evidence type="ECO:0000313" key="1">
    <source>
        <dbReference type="EMBL" id="QEX38719.1"/>
    </source>
</evidence>